<keyword evidence="2 7" id="KW-0808">Transferase</keyword>
<dbReference type="CDD" id="cd05123">
    <property type="entry name" value="STKc_AGC"/>
    <property type="match status" value="1"/>
</dbReference>
<dbReference type="Proteomes" id="UP000008983">
    <property type="component" value="Unassembled WGS sequence"/>
</dbReference>
<dbReference type="RefSeq" id="XP_004030881.1">
    <property type="nucleotide sequence ID" value="XM_004030833.1"/>
</dbReference>
<keyword evidence="8" id="KW-1185">Reference proteome</keyword>
<dbReference type="SUPFAM" id="SSF56112">
    <property type="entry name" value="Protein kinase-like (PK-like)"/>
    <property type="match status" value="1"/>
</dbReference>
<evidence type="ECO:0000313" key="7">
    <source>
        <dbReference type="EMBL" id="EGR29645.1"/>
    </source>
</evidence>
<evidence type="ECO:0000256" key="4">
    <source>
        <dbReference type="ARBA" id="ARBA00022777"/>
    </source>
</evidence>
<dbReference type="PROSITE" id="PS00108">
    <property type="entry name" value="PROTEIN_KINASE_ST"/>
    <property type="match status" value="1"/>
</dbReference>
<evidence type="ECO:0000259" key="6">
    <source>
        <dbReference type="PROSITE" id="PS50011"/>
    </source>
</evidence>
<dbReference type="PANTHER" id="PTHR24351">
    <property type="entry name" value="RIBOSOMAL PROTEIN S6 KINASE"/>
    <property type="match status" value="1"/>
</dbReference>
<keyword evidence="4 7" id="KW-0418">Kinase</keyword>
<dbReference type="Pfam" id="PF00069">
    <property type="entry name" value="Pkinase"/>
    <property type="match status" value="1"/>
</dbReference>
<dbReference type="InterPro" id="IPR008271">
    <property type="entry name" value="Ser/Thr_kinase_AS"/>
</dbReference>
<evidence type="ECO:0000256" key="5">
    <source>
        <dbReference type="ARBA" id="ARBA00022840"/>
    </source>
</evidence>
<protein>
    <submittedName>
        <fullName evidence="7">Protein kinase domain protein</fullName>
        <ecNumber evidence="7">2.7.11.11</ecNumber>
    </submittedName>
</protein>
<dbReference type="Gene3D" id="3.30.200.20">
    <property type="entry name" value="Phosphorylase Kinase, domain 1"/>
    <property type="match status" value="1"/>
</dbReference>
<evidence type="ECO:0000313" key="8">
    <source>
        <dbReference type="Proteomes" id="UP000008983"/>
    </source>
</evidence>
<reference evidence="7 8" key="1">
    <citation type="submission" date="2011-07" db="EMBL/GenBank/DDBJ databases">
        <authorList>
            <person name="Coyne R."/>
            <person name="Brami D."/>
            <person name="Johnson J."/>
            <person name="Hostetler J."/>
            <person name="Hannick L."/>
            <person name="Clark T."/>
            <person name="Cassidy-Hanley D."/>
            <person name="Inman J."/>
        </authorList>
    </citation>
    <scope>NUCLEOTIDE SEQUENCE [LARGE SCALE GENOMIC DNA]</scope>
    <source>
        <strain evidence="7 8">G5</strain>
    </source>
</reference>
<dbReference type="GO" id="GO:0005524">
    <property type="term" value="F:ATP binding"/>
    <property type="evidence" value="ECO:0007669"/>
    <property type="project" value="UniProtKB-KW"/>
</dbReference>
<keyword evidence="1" id="KW-0723">Serine/threonine-protein kinase</keyword>
<proteinExistence type="predicted"/>
<dbReference type="PROSITE" id="PS50011">
    <property type="entry name" value="PROTEIN_KINASE_DOM"/>
    <property type="match status" value="1"/>
</dbReference>
<dbReference type="FunFam" id="1.10.510.10:FF:000210">
    <property type="entry name" value="Non-specific serine/threonine protein kinase"/>
    <property type="match status" value="1"/>
</dbReference>
<dbReference type="AlphaFoldDB" id="G0QYQ8"/>
<dbReference type="Gene3D" id="1.10.510.10">
    <property type="entry name" value="Transferase(Phosphotransferase) domain 1"/>
    <property type="match status" value="1"/>
</dbReference>
<dbReference type="GeneID" id="14905752"/>
<dbReference type="InterPro" id="IPR011009">
    <property type="entry name" value="Kinase-like_dom_sf"/>
</dbReference>
<dbReference type="GO" id="GO:0004691">
    <property type="term" value="F:cAMP-dependent protein kinase activity"/>
    <property type="evidence" value="ECO:0007669"/>
    <property type="project" value="UniProtKB-EC"/>
</dbReference>
<dbReference type="InterPro" id="IPR000719">
    <property type="entry name" value="Prot_kinase_dom"/>
</dbReference>
<keyword evidence="3" id="KW-0547">Nucleotide-binding</keyword>
<dbReference type="OrthoDB" id="63267at2759"/>
<gene>
    <name evidence="7" type="ORF">IMG5_151940</name>
</gene>
<evidence type="ECO:0000256" key="3">
    <source>
        <dbReference type="ARBA" id="ARBA00022741"/>
    </source>
</evidence>
<dbReference type="eggNOG" id="KOG0603">
    <property type="taxonomic scope" value="Eukaryota"/>
</dbReference>
<keyword evidence="5" id="KW-0067">ATP-binding</keyword>
<dbReference type="STRING" id="857967.G0QYQ8"/>
<evidence type="ECO:0000256" key="1">
    <source>
        <dbReference type="ARBA" id="ARBA00022527"/>
    </source>
</evidence>
<accession>G0QYQ8</accession>
<dbReference type="EC" id="2.7.11.11" evidence="7"/>
<dbReference type="InParanoid" id="G0QYQ8"/>
<dbReference type="InterPro" id="IPR045270">
    <property type="entry name" value="STKc_AGC"/>
</dbReference>
<organism evidence="7 8">
    <name type="scientific">Ichthyophthirius multifiliis</name>
    <name type="common">White spot disease agent</name>
    <name type="synonym">Ich</name>
    <dbReference type="NCBI Taxonomy" id="5932"/>
    <lineage>
        <taxon>Eukaryota</taxon>
        <taxon>Sar</taxon>
        <taxon>Alveolata</taxon>
        <taxon>Ciliophora</taxon>
        <taxon>Intramacronucleata</taxon>
        <taxon>Oligohymenophorea</taxon>
        <taxon>Hymenostomatida</taxon>
        <taxon>Ophryoglenina</taxon>
        <taxon>Ichthyophthirius</taxon>
    </lineage>
</organism>
<feature type="domain" description="Protein kinase" evidence="6">
    <location>
        <begin position="1"/>
        <end position="200"/>
    </location>
</feature>
<dbReference type="OMA" id="HERNILY"/>
<name>G0QYQ8_ICHMU</name>
<sequence>MKDIFDIQMAEIQILEKIENQFIVKLRYAFQSQSKLYLVVDFMNGGDLFYHLKKHGKFTERTTKFYAAQIALGLEHLHSNNIIYRDLKSENVLLDQNGNVKLADFGLSKTDVTDQMPGYSICGTPEYLAPEIILKQGHNKAVDWWSYGALVYEMLTGTPPFYSGNKKKMFNDIITKDIPMPNYISKDAQLFLRQLLVVNI</sequence>
<evidence type="ECO:0000256" key="2">
    <source>
        <dbReference type="ARBA" id="ARBA00022679"/>
    </source>
</evidence>
<dbReference type="SMART" id="SM00220">
    <property type="entry name" value="S_TKc"/>
    <property type="match status" value="1"/>
</dbReference>
<dbReference type="EMBL" id="GL984125">
    <property type="protein sequence ID" value="EGR29645.1"/>
    <property type="molecule type" value="Genomic_DNA"/>
</dbReference>